<dbReference type="AlphaFoldDB" id="A0A5B8CHH0"/>
<name>A0A5B8CHH0_SPHSA</name>
<gene>
    <name evidence="2" type="ORF">FIL70_09915</name>
</gene>
<dbReference type="Pfam" id="PF05050">
    <property type="entry name" value="Methyltransf_21"/>
    <property type="match status" value="1"/>
</dbReference>
<dbReference type="InterPro" id="IPR029063">
    <property type="entry name" value="SAM-dependent_MTases_sf"/>
</dbReference>
<keyword evidence="2" id="KW-0808">Transferase</keyword>
<dbReference type="GO" id="GO:0032259">
    <property type="term" value="P:methylation"/>
    <property type="evidence" value="ECO:0007669"/>
    <property type="project" value="UniProtKB-KW"/>
</dbReference>
<dbReference type="PANTHER" id="PTHR36973:SF4">
    <property type="entry name" value="NODULATION PROTEIN"/>
    <property type="match status" value="1"/>
</dbReference>
<dbReference type="InterPro" id="IPR053188">
    <property type="entry name" value="FkbM_Methyltransferase"/>
</dbReference>
<dbReference type="KEGG" id="sufl:FIL70_09915"/>
<dbReference type="Gene3D" id="3.40.50.150">
    <property type="entry name" value="Vaccinia Virus protein VP39"/>
    <property type="match status" value="1"/>
</dbReference>
<accession>A0A5B8CHH0</accession>
<reference evidence="2 3" key="1">
    <citation type="submission" date="2019-06" db="EMBL/GenBank/DDBJ databases">
        <title>Genome organization and adaptive potential of archetypical organophosphate degarding Sphingobium fuliginis ATCC 27551.</title>
        <authorList>
            <person name="Sarwar A."/>
            <person name="Parthasarathy S."/>
            <person name="Singh C."/>
            <person name="Siddavattam D."/>
        </authorList>
    </citation>
    <scope>NUCLEOTIDE SEQUENCE [LARGE SCALE GENOMIC DNA]</scope>
    <source>
        <strain evidence="2 3">ATCC 27551</strain>
    </source>
</reference>
<organism evidence="2 3">
    <name type="scientific">Sphingobium fuliginis ATCC 27551</name>
    <dbReference type="NCBI Taxonomy" id="1208342"/>
    <lineage>
        <taxon>Bacteria</taxon>
        <taxon>Pseudomonadati</taxon>
        <taxon>Pseudomonadota</taxon>
        <taxon>Alphaproteobacteria</taxon>
        <taxon>Sphingomonadales</taxon>
        <taxon>Sphingomonadaceae</taxon>
        <taxon>Sphingobium</taxon>
    </lineage>
</organism>
<protein>
    <submittedName>
        <fullName evidence="2">FkbM family methyltransferase</fullName>
    </submittedName>
</protein>
<dbReference type="NCBIfam" id="TIGR01444">
    <property type="entry name" value="fkbM_fam"/>
    <property type="match status" value="1"/>
</dbReference>
<dbReference type="Proteomes" id="UP000311469">
    <property type="component" value="Chromosome cSF1"/>
</dbReference>
<evidence type="ECO:0000259" key="1">
    <source>
        <dbReference type="Pfam" id="PF05050"/>
    </source>
</evidence>
<keyword evidence="2" id="KW-0489">Methyltransferase</keyword>
<dbReference type="InterPro" id="IPR006342">
    <property type="entry name" value="FkbM_mtfrase"/>
</dbReference>
<evidence type="ECO:0000313" key="3">
    <source>
        <dbReference type="Proteomes" id="UP000311469"/>
    </source>
</evidence>
<feature type="domain" description="Methyltransferase FkbM" evidence="1">
    <location>
        <begin position="63"/>
        <end position="227"/>
    </location>
</feature>
<dbReference type="SUPFAM" id="SSF53335">
    <property type="entry name" value="S-adenosyl-L-methionine-dependent methyltransferases"/>
    <property type="match status" value="1"/>
</dbReference>
<dbReference type="PANTHER" id="PTHR36973">
    <property type="entry name" value="SLL1456 PROTEIN-RELATED"/>
    <property type="match status" value="1"/>
</dbReference>
<dbReference type="EMBL" id="CP041016">
    <property type="protein sequence ID" value="QDC37487.1"/>
    <property type="molecule type" value="Genomic_DNA"/>
</dbReference>
<sequence length="261" mass="29465">MPFRRVPSMHFRRWSMASAVGGNCPMPWQEDQGRGMNFFSRDKTGSKIRGEFFRSREIDLVIDVGANKGQYAKEIRKSGFKGQIISFEPVQETYNHLVKVSNRDKFWDVRKTGVGARSGTATINVSKNSVYSSFREQTSLAPEFSKKSAVVLTETVPVIALDDLDFGSAKSIFLKIDTQGYEQEVLSGAHKLLSRCEGVQLELPVEHLYADVWSFTEAVAYMDEAGFLPAHFQTVNPIHDDPSSAIEFDCIFRRKRQSSMT</sequence>
<dbReference type="GO" id="GO:0008171">
    <property type="term" value="F:O-methyltransferase activity"/>
    <property type="evidence" value="ECO:0007669"/>
    <property type="project" value="TreeGrafter"/>
</dbReference>
<evidence type="ECO:0000313" key="2">
    <source>
        <dbReference type="EMBL" id="QDC37487.1"/>
    </source>
</evidence>
<proteinExistence type="predicted"/>